<accession>A0A6A6WPK3</accession>
<evidence type="ECO:0000313" key="2">
    <source>
        <dbReference type="Proteomes" id="UP000799757"/>
    </source>
</evidence>
<gene>
    <name evidence="1" type="ORF">K505DRAFT_156080</name>
</gene>
<organism evidence="1 2">
    <name type="scientific">Melanomma pulvis-pyrius CBS 109.77</name>
    <dbReference type="NCBI Taxonomy" id="1314802"/>
    <lineage>
        <taxon>Eukaryota</taxon>
        <taxon>Fungi</taxon>
        <taxon>Dikarya</taxon>
        <taxon>Ascomycota</taxon>
        <taxon>Pezizomycotina</taxon>
        <taxon>Dothideomycetes</taxon>
        <taxon>Pleosporomycetidae</taxon>
        <taxon>Pleosporales</taxon>
        <taxon>Melanommataceae</taxon>
        <taxon>Melanomma</taxon>
    </lineage>
</organism>
<dbReference type="Proteomes" id="UP000799757">
    <property type="component" value="Unassembled WGS sequence"/>
</dbReference>
<proteinExistence type="predicted"/>
<name>A0A6A6WPK3_9PLEO</name>
<reference evidence="1" key="1">
    <citation type="journal article" date="2020" name="Stud. Mycol.">
        <title>101 Dothideomycetes genomes: a test case for predicting lifestyles and emergence of pathogens.</title>
        <authorList>
            <person name="Haridas S."/>
            <person name="Albert R."/>
            <person name="Binder M."/>
            <person name="Bloem J."/>
            <person name="Labutti K."/>
            <person name="Salamov A."/>
            <person name="Andreopoulos B."/>
            <person name="Baker S."/>
            <person name="Barry K."/>
            <person name="Bills G."/>
            <person name="Bluhm B."/>
            <person name="Cannon C."/>
            <person name="Castanera R."/>
            <person name="Culley D."/>
            <person name="Daum C."/>
            <person name="Ezra D."/>
            <person name="Gonzalez J."/>
            <person name="Henrissat B."/>
            <person name="Kuo A."/>
            <person name="Liang C."/>
            <person name="Lipzen A."/>
            <person name="Lutzoni F."/>
            <person name="Magnuson J."/>
            <person name="Mondo S."/>
            <person name="Nolan M."/>
            <person name="Ohm R."/>
            <person name="Pangilinan J."/>
            <person name="Park H.-J."/>
            <person name="Ramirez L."/>
            <person name="Alfaro M."/>
            <person name="Sun H."/>
            <person name="Tritt A."/>
            <person name="Yoshinaga Y."/>
            <person name="Zwiers L.-H."/>
            <person name="Turgeon B."/>
            <person name="Goodwin S."/>
            <person name="Spatafora J."/>
            <person name="Crous P."/>
            <person name="Grigoriev I."/>
        </authorList>
    </citation>
    <scope>NUCLEOTIDE SEQUENCE</scope>
    <source>
        <strain evidence="1">CBS 109.77</strain>
    </source>
</reference>
<evidence type="ECO:0000313" key="1">
    <source>
        <dbReference type="EMBL" id="KAF2786006.1"/>
    </source>
</evidence>
<protein>
    <submittedName>
        <fullName evidence="1">Uncharacterized protein</fullName>
    </submittedName>
</protein>
<keyword evidence="2" id="KW-1185">Reference proteome</keyword>
<dbReference type="AlphaFoldDB" id="A0A6A6WPK3"/>
<sequence>MVVFGEVRRLGDHPYNLFAKTLTERVLYDGRGVLEDSVRWAVGGMSKASEDPIAGMPRRMVWSEVRAEGRLRGGQRASSRRRGGLWREAALAGASELRTVTVTAPEVAQASDCTGRGSQWNAGMVASVQCGDRREGRREGGRQEGGASGMCECRAGYGGQPSAAAGATQRLGRRRRRGCAYCV</sequence>
<dbReference type="EMBL" id="MU002579">
    <property type="protein sequence ID" value="KAF2786006.1"/>
    <property type="molecule type" value="Genomic_DNA"/>
</dbReference>